<dbReference type="AlphaFoldDB" id="G7GJW7"/>
<dbReference type="Proteomes" id="UP000006023">
    <property type="component" value="Unassembled WGS sequence"/>
</dbReference>
<protein>
    <submittedName>
        <fullName evidence="1">Uncharacterized protein</fullName>
    </submittedName>
</protein>
<dbReference type="EMBL" id="BAED01000006">
    <property type="protein sequence ID" value="GAB03892.1"/>
    <property type="molecule type" value="Genomic_DNA"/>
</dbReference>
<evidence type="ECO:0000313" key="2">
    <source>
        <dbReference type="Proteomes" id="UP000006023"/>
    </source>
</evidence>
<evidence type="ECO:0000313" key="1">
    <source>
        <dbReference type="EMBL" id="GAB03892.1"/>
    </source>
</evidence>
<gene>
    <name evidence="1" type="ORF">GOAMR_06_00980</name>
</gene>
<keyword evidence="2" id="KW-1185">Reference proteome</keyword>
<dbReference type="STRING" id="1075090.GOAMR_06_00980"/>
<accession>G7GJW7</accession>
<reference evidence="1 2" key="1">
    <citation type="submission" date="2011-11" db="EMBL/GenBank/DDBJ databases">
        <title>Whole genome shotgun sequence of Gordonia amarae NBRC 15530.</title>
        <authorList>
            <person name="Takarada H."/>
            <person name="Hosoyama A."/>
            <person name="Tsuchikane K."/>
            <person name="Katsumata H."/>
            <person name="Yamazaki S."/>
            <person name="Fujita N."/>
        </authorList>
    </citation>
    <scope>NUCLEOTIDE SEQUENCE [LARGE SCALE GENOMIC DNA]</scope>
    <source>
        <strain evidence="1 2">NBRC 15530</strain>
    </source>
</reference>
<organism evidence="1 2">
    <name type="scientific">Gordonia amarae NBRC 15530</name>
    <dbReference type="NCBI Taxonomy" id="1075090"/>
    <lineage>
        <taxon>Bacteria</taxon>
        <taxon>Bacillati</taxon>
        <taxon>Actinomycetota</taxon>
        <taxon>Actinomycetes</taxon>
        <taxon>Mycobacteriales</taxon>
        <taxon>Gordoniaceae</taxon>
        <taxon>Gordonia</taxon>
    </lineage>
</organism>
<proteinExistence type="predicted"/>
<sequence>MIVGGQRYLRGVTEKKPYKVPTAGMEYNEFAGSLGPYGNDNSVNTELHVRYGVRGGKYYDWTIELVAREGDVDSFRATGEPPVRYVMDSFSVEPGAVVNRVRTGPGPDDVETSVVRQLYAGDGDLVDSGYDYFMKQLANQWDARHVTRDPRTVATFGFAQHNRKAEFRDVEYPWVRNTVTCIDDDPADDVVVERLKHYFPDGGTVAVHIRDAGRMKFLKVGRGADVEQDSFVSDGEPGDEGPLQATGFTSMGMMADAIYRGDDWIDDAFLR</sequence>
<name>G7GJW7_9ACTN</name>
<comment type="caution">
    <text evidence="1">The sequence shown here is derived from an EMBL/GenBank/DDBJ whole genome shotgun (WGS) entry which is preliminary data.</text>
</comment>